<keyword evidence="3" id="KW-1003">Cell membrane</keyword>
<accession>A0A1H6K8W9</accession>
<feature type="transmembrane region" description="Helical" evidence="7">
    <location>
        <begin position="105"/>
        <end position="126"/>
    </location>
</feature>
<evidence type="ECO:0000313" key="9">
    <source>
        <dbReference type="Proteomes" id="UP000183190"/>
    </source>
</evidence>
<keyword evidence="4 7" id="KW-0812">Transmembrane</keyword>
<feature type="transmembrane region" description="Helical" evidence="7">
    <location>
        <begin position="7"/>
        <end position="28"/>
    </location>
</feature>
<evidence type="ECO:0000256" key="5">
    <source>
        <dbReference type="ARBA" id="ARBA00022989"/>
    </source>
</evidence>
<dbReference type="InterPro" id="IPR052518">
    <property type="entry name" value="CHR_Transporter"/>
</dbReference>
<feature type="transmembrane region" description="Helical" evidence="7">
    <location>
        <begin position="71"/>
        <end position="93"/>
    </location>
</feature>
<dbReference type="GO" id="GO:0015109">
    <property type="term" value="F:chromate transmembrane transporter activity"/>
    <property type="evidence" value="ECO:0007669"/>
    <property type="project" value="InterPro"/>
</dbReference>
<evidence type="ECO:0000256" key="2">
    <source>
        <dbReference type="ARBA" id="ARBA00005262"/>
    </source>
</evidence>
<evidence type="ECO:0000256" key="4">
    <source>
        <dbReference type="ARBA" id="ARBA00022692"/>
    </source>
</evidence>
<feature type="transmembrane region" description="Helical" evidence="7">
    <location>
        <begin position="132"/>
        <end position="157"/>
    </location>
</feature>
<evidence type="ECO:0000256" key="6">
    <source>
        <dbReference type="ARBA" id="ARBA00023136"/>
    </source>
</evidence>
<dbReference type="AlphaFoldDB" id="A0A1H6K8W9"/>
<proteinExistence type="inferred from homology"/>
<dbReference type="InterPro" id="IPR003370">
    <property type="entry name" value="Chromate_transpt"/>
</dbReference>
<dbReference type="EMBL" id="FNWV01000008">
    <property type="protein sequence ID" value="SEH71610.1"/>
    <property type="molecule type" value="Genomic_DNA"/>
</dbReference>
<feature type="transmembrane region" description="Helical" evidence="7">
    <location>
        <begin position="169"/>
        <end position="187"/>
    </location>
</feature>
<keyword evidence="6 7" id="KW-0472">Membrane</keyword>
<dbReference type="RefSeq" id="WP_074717425.1">
    <property type="nucleotide sequence ID" value="NZ_FNWV01000008.1"/>
</dbReference>
<keyword evidence="5 7" id="KW-1133">Transmembrane helix</keyword>
<organism evidence="8 9">
    <name type="scientific">Ruminococcus flavefaciens</name>
    <dbReference type="NCBI Taxonomy" id="1265"/>
    <lineage>
        <taxon>Bacteria</taxon>
        <taxon>Bacillati</taxon>
        <taxon>Bacillota</taxon>
        <taxon>Clostridia</taxon>
        <taxon>Eubacteriales</taxon>
        <taxon>Oscillospiraceae</taxon>
        <taxon>Ruminococcus</taxon>
    </lineage>
</organism>
<name>A0A1H6K8W9_RUMFL</name>
<dbReference type="PANTHER" id="PTHR43663:SF1">
    <property type="entry name" value="CHROMATE TRANSPORTER"/>
    <property type="match status" value="1"/>
</dbReference>
<dbReference type="GO" id="GO:0005886">
    <property type="term" value="C:plasma membrane"/>
    <property type="evidence" value="ECO:0007669"/>
    <property type="project" value="UniProtKB-SubCell"/>
</dbReference>
<comment type="subcellular location">
    <subcellularLocation>
        <location evidence="1">Cell membrane</location>
        <topology evidence="1">Multi-pass membrane protein</topology>
    </subcellularLocation>
</comment>
<evidence type="ECO:0000313" key="8">
    <source>
        <dbReference type="EMBL" id="SEH71610.1"/>
    </source>
</evidence>
<dbReference type="Pfam" id="PF02417">
    <property type="entry name" value="Chromate_transp"/>
    <property type="match status" value="1"/>
</dbReference>
<evidence type="ECO:0000256" key="3">
    <source>
        <dbReference type="ARBA" id="ARBA00022475"/>
    </source>
</evidence>
<reference evidence="8 9" key="1">
    <citation type="submission" date="2016-10" db="EMBL/GenBank/DDBJ databases">
        <authorList>
            <person name="de Groot N.N."/>
        </authorList>
    </citation>
    <scope>NUCLEOTIDE SEQUENCE [LARGE SCALE GENOMIC DNA]</scope>
    <source>
        <strain evidence="8 9">YAD2003</strain>
    </source>
</reference>
<protein>
    <submittedName>
        <fullName evidence="8">Chromate transporter</fullName>
    </submittedName>
</protein>
<dbReference type="Proteomes" id="UP000183190">
    <property type="component" value="Unassembled WGS sequence"/>
</dbReference>
<evidence type="ECO:0000256" key="1">
    <source>
        <dbReference type="ARBA" id="ARBA00004651"/>
    </source>
</evidence>
<evidence type="ECO:0000256" key="7">
    <source>
        <dbReference type="SAM" id="Phobius"/>
    </source>
</evidence>
<sequence length="188" mass="19620">MALIELFLAFLKIGAFTFGGGYAMIAMIQAEAERHGWLTQEELVDFVALSESTPGPLAVNMATFVGIRTGGILGAIIATLGIVLPSFIIILIIAKCFEKYKKSKAVGGIMSGLKPAVVGMIGAAFISVARTVFFLSGISVSAFSSAGFWIFLGLFAVTTVLAFKKVHPIKIIILSAVIGVGAGYGLGL</sequence>
<dbReference type="PANTHER" id="PTHR43663">
    <property type="entry name" value="CHROMATE TRANSPORT PROTEIN-RELATED"/>
    <property type="match status" value="1"/>
</dbReference>
<gene>
    <name evidence="8" type="ORF">SAMN02910265_02269</name>
</gene>
<comment type="similarity">
    <text evidence="2">Belongs to the chromate ion transporter (CHR) (TC 2.A.51) family.</text>
</comment>